<accession>A0ABV3XEP4</accession>
<reference evidence="2 3" key="1">
    <citation type="submission" date="2024-06" db="EMBL/GenBank/DDBJ databases">
        <title>Draft genome sequence of Geodermatophilus badlandi, a novel member of the Geodermatophilaceae isolated from badland sedimentary rocks in the Red desert, Wyoming, USA.</title>
        <authorList>
            <person name="Ben Tekaya S."/>
            <person name="Nouioui I."/>
            <person name="Flores G.M."/>
            <person name="Shaal M.N."/>
            <person name="Bredoire F."/>
            <person name="Basile F."/>
            <person name="Van Diepen L."/>
            <person name="Ward N.L."/>
        </authorList>
    </citation>
    <scope>NUCLEOTIDE SEQUENCE [LARGE SCALE GENOMIC DNA]</scope>
    <source>
        <strain evidence="2 3">WL48A</strain>
    </source>
</reference>
<dbReference type="InterPro" id="IPR000182">
    <property type="entry name" value="GNAT_dom"/>
</dbReference>
<dbReference type="EMBL" id="JBFNXQ010000028">
    <property type="protein sequence ID" value="MEX5718842.1"/>
    <property type="molecule type" value="Genomic_DNA"/>
</dbReference>
<keyword evidence="3" id="KW-1185">Reference proteome</keyword>
<evidence type="ECO:0000259" key="1">
    <source>
        <dbReference type="PROSITE" id="PS51186"/>
    </source>
</evidence>
<dbReference type="Proteomes" id="UP001560045">
    <property type="component" value="Unassembled WGS sequence"/>
</dbReference>
<dbReference type="PANTHER" id="PTHR43441:SF10">
    <property type="entry name" value="ACETYLTRANSFERASE"/>
    <property type="match status" value="1"/>
</dbReference>
<dbReference type="RefSeq" id="WP_369206092.1">
    <property type="nucleotide sequence ID" value="NZ_JBFNXQ010000028.1"/>
</dbReference>
<proteinExistence type="predicted"/>
<keyword evidence="2" id="KW-0012">Acyltransferase</keyword>
<comment type="caution">
    <text evidence="2">The sequence shown here is derived from an EMBL/GenBank/DDBJ whole genome shotgun (WGS) entry which is preliminary data.</text>
</comment>
<dbReference type="PROSITE" id="PS51186">
    <property type="entry name" value="GNAT"/>
    <property type="match status" value="1"/>
</dbReference>
<dbReference type="EC" id="2.3.-.-" evidence="2"/>
<dbReference type="InterPro" id="IPR051908">
    <property type="entry name" value="Ribosomal_N-acetyltransferase"/>
</dbReference>
<dbReference type="InterPro" id="IPR016181">
    <property type="entry name" value="Acyl_CoA_acyltransferase"/>
</dbReference>
<dbReference type="CDD" id="cd04301">
    <property type="entry name" value="NAT_SF"/>
    <property type="match status" value="1"/>
</dbReference>
<dbReference type="Pfam" id="PF13302">
    <property type="entry name" value="Acetyltransf_3"/>
    <property type="match status" value="1"/>
</dbReference>
<dbReference type="GO" id="GO:0016746">
    <property type="term" value="F:acyltransferase activity"/>
    <property type="evidence" value="ECO:0007669"/>
    <property type="project" value="UniProtKB-KW"/>
</dbReference>
<dbReference type="PANTHER" id="PTHR43441">
    <property type="entry name" value="RIBOSOMAL-PROTEIN-SERINE ACETYLTRANSFERASE"/>
    <property type="match status" value="1"/>
</dbReference>
<dbReference type="Gene3D" id="3.40.630.30">
    <property type="match status" value="1"/>
</dbReference>
<dbReference type="SUPFAM" id="SSF55729">
    <property type="entry name" value="Acyl-CoA N-acyltransferases (Nat)"/>
    <property type="match status" value="1"/>
</dbReference>
<keyword evidence="2" id="KW-0808">Transferase</keyword>
<protein>
    <submittedName>
        <fullName evidence="2">GNAT family N-acetyltransferase</fullName>
        <ecNumber evidence="2">2.3.-.-</ecNumber>
    </submittedName>
</protein>
<evidence type="ECO:0000313" key="3">
    <source>
        <dbReference type="Proteomes" id="UP001560045"/>
    </source>
</evidence>
<feature type="domain" description="N-acetyltransferase" evidence="1">
    <location>
        <begin position="20"/>
        <end position="182"/>
    </location>
</feature>
<evidence type="ECO:0000313" key="2">
    <source>
        <dbReference type="EMBL" id="MEX5718842.1"/>
    </source>
</evidence>
<gene>
    <name evidence="2" type="ORF">ABQ292_10780</name>
</gene>
<organism evidence="2 3">
    <name type="scientific">Geodermatophilus maliterrae</name>
    <dbReference type="NCBI Taxonomy" id="3162531"/>
    <lineage>
        <taxon>Bacteria</taxon>
        <taxon>Bacillati</taxon>
        <taxon>Actinomycetota</taxon>
        <taxon>Actinomycetes</taxon>
        <taxon>Geodermatophilales</taxon>
        <taxon>Geodermatophilaceae</taxon>
        <taxon>Geodermatophilus</taxon>
    </lineage>
</organism>
<name>A0ABV3XEP4_9ACTN</name>
<sequence length="187" mass="20524">MRPRSRLPPWPVTAPEEDGIRLRPFRDGDWPAVVDLSSDPYVAAISTLPSAADEDAAREWIRRQHRRWTDGAGFSFAVADTTTDRAAGQIGLWLDRWGVGVGTVGYLVAPHARRRGVATRALRAVTAFAATLPGLDRLELFVEPGDTTSVRTAERAGYRRVDVVAHPRRTGGGTVDMVRFTRRPPGA</sequence>